<gene>
    <name evidence="2" type="ORF">ENM66_06485</name>
    <name evidence="1" type="ORF">ENP99_05280</name>
</gene>
<dbReference type="AlphaFoldDB" id="A0A7J2TBV5"/>
<dbReference type="EMBL" id="DSLL01000048">
    <property type="protein sequence ID" value="HEH31500.1"/>
    <property type="molecule type" value="Genomic_DNA"/>
</dbReference>
<proteinExistence type="predicted"/>
<evidence type="ECO:0000313" key="2">
    <source>
        <dbReference type="EMBL" id="HHQ50980.1"/>
    </source>
</evidence>
<name>A0A7J2TBV5_9CREN</name>
<reference evidence="1" key="1">
    <citation type="journal article" date="2020" name="mSystems">
        <title>Genome- and Community-Level Interaction Insights into Carbon Utilization and Element Cycling Functions of Hydrothermarchaeota in Hydrothermal Sediment.</title>
        <authorList>
            <person name="Zhou Z."/>
            <person name="Liu Y."/>
            <person name="Xu W."/>
            <person name="Pan J."/>
            <person name="Luo Z.H."/>
            <person name="Li M."/>
        </authorList>
    </citation>
    <scope>NUCLEOTIDE SEQUENCE [LARGE SCALE GENOMIC DNA]</scope>
    <source>
        <strain evidence="2">SpSt-1105</strain>
        <strain evidence="1">SpSt-27</strain>
    </source>
</reference>
<evidence type="ECO:0000313" key="1">
    <source>
        <dbReference type="EMBL" id="HEH31500.1"/>
    </source>
</evidence>
<comment type="caution">
    <text evidence="1">The sequence shown here is derived from an EMBL/GenBank/DDBJ whole genome shotgun (WGS) entry which is preliminary data.</text>
</comment>
<organism evidence="1">
    <name type="scientific">Ignisphaera aggregans</name>
    <dbReference type="NCBI Taxonomy" id="334771"/>
    <lineage>
        <taxon>Archaea</taxon>
        <taxon>Thermoproteota</taxon>
        <taxon>Thermoprotei</taxon>
        <taxon>Desulfurococcales</taxon>
        <taxon>Desulfurococcaceae</taxon>
        <taxon>Ignisphaera</taxon>
    </lineage>
</organism>
<sequence>MITSSPGLGSSWPIIDSILLASTAENEKVFKPLHIIRYTRCNLTYVSYWVHVDGEDKFGRVVFDLIPTIIELIV</sequence>
<dbReference type="EMBL" id="DRYQ01000090">
    <property type="protein sequence ID" value="HHQ50980.1"/>
    <property type="molecule type" value="Genomic_DNA"/>
</dbReference>
<protein>
    <submittedName>
        <fullName evidence="1">Uncharacterized protein</fullName>
    </submittedName>
</protein>
<accession>A0A7J2TBV5</accession>